<dbReference type="Proteomes" id="UP001408789">
    <property type="component" value="Unassembled WGS sequence"/>
</dbReference>
<protein>
    <submittedName>
        <fullName evidence="2">Uncharacterized protein</fullName>
    </submittedName>
</protein>
<evidence type="ECO:0000313" key="3">
    <source>
        <dbReference type="Proteomes" id="UP001408789"/>
    </source>
</evidence>
<dbReference type="AlphaFoldDB" id="A0AAP0DR45"/>
<name>A0AAP0DR45_9ASTR</name>
<evidence type="ECO:0000256" key="1">
    <source>
        <dbReference type="SAM" id="MobiDB-lite"/>
    </source>
</evidence>
<feature type="compositionally biased region" description="Low complexity" evidence="1">
    <location>
        <begin position="27"/>
        <end position="37"/>
    </location>
</feature>
<gene>
    <name evidence="2" type="ORF">SSX86_003919</name>
</gene>
<feature type="region of interest" description="Disordered" evidence="1">
    <location>
        <begin position="1"/>
        <end position="56"/>
    </location>
</feature>
<sequence>MAMKESLCDNTPQNPVPLRRRNCRSVTPPTTGSTATGADGGGAAAFAQPSHSRQRFNTSVWPEPFLEALATQIAIDAADSIITAAGAGGGGFSGEVRSRVFWRGQI</sequence>
<proteinExistence type="predicted"/>
<dbReference type="EMBL" id="JBCNJP010000007">
    <property type="protein sequence ID" value="KAK9075593.1"/>
    <property type="molecule type" value="Genomic_DNA"/>
</dbReference>
<comment type="caution">
    <text evidence="2">The sequence shown here is derived from an EMBL/GenBank/DDBJ whole genome shotgun (WGS) entry which is preliminary data.</text>
</comment>
<organism evidence="2 3">
    <name type="scientific">Deinandra increscens subsp. villosa</name>
    <dbReference type="NCBI Taxonomy" id="3103831"/>
    <lineage>
        <taxon>Eukaryota</taxon>
        <taxon>Viridiplantae</taxon>
        <taxon>Streptophyta</taxon>
        <taxon>Embryophyta</taxon>
        <taxon>Tracheophyta</taxon>
        <taxon>Spermatophyta</taxon>
        <taxon>Magnoliopsida</taxon>
        <taxon>eudicotyledons</taxon>
        <taxon>Gunneridae</taxon>
        <taxon>Pentapetalae</taxon>
        <taxon>asterids</taxon>
        <taxon>campanulids</taxon>
        <taxon>Asterales</taxon>
        <taxon>Asteraceae</taxon>
        <taxon>Asteroideae</taxon>
        <taxon>Heliantheae alliance</taxon>
        <taxon>Madieae</taxon>
        <taxon>Madiinae</taxon>
        <taxon>Deinandra</taxon>
    </lineage>
</organism>
<evidence type="ECO:0000313" key="2">
    <source>
        <dbReference type="EMBL" id="KAK9075593.1"/>
    </source>
</evidence>
<accession>A0AAP0DR45</accession>
<reference evidence="2 3" key="1">
    <citation type="submission" date="2024-04" db="EMBL/GenBank/DDBJ databases">
        <title>The reference genome of an endangered Asteraceae, Deinandra increscens subsp. villosa, native to the Central Coast of California.</title>
        <authorList>
            <person name="Guilliams M."/>
            <person name="Hasenstab-Lehman K."/>
            <person name="Meyer R."/>
            <person name="Mcevoy S."/>
        </authorList>
    </citation>
    <scope>NUCLEOTIDE SEQUENCE [LARGE SCALE GENOMIC DNA]</scope>
    <source>
        <tissue evidence="2">Leaf</tissue>
    </source>
</reference>
<keyword evidence="3" id="KW-1185">Reference proteome</keyword>